<evidence type="ECO:0000313" key="1">
    <source>
        <dbReference type="EMBL" id="THV13857.1"/>
    </source>
</evidence>
<dbReference type="EMBL" id="STGT01000003">
    <property type="protein sequence ID" value="THV13857.1"/>
    <property type="molecule type" value="Genomic_DNA"/>
</dbReference>
<accession>A0ABY2QTD8</accession>
<sequence length="74" mass="8444">MNIAHAEHMLREFAMLQHEVRETIASGDLATTKDALGEIEAIWMHCQWPRLREATAAFLRNHAEYADAYCVGVM</sequence>
<evidence type="ECO:0008006" key="3">
    <source>
        <dbReference type="Google" id="ProtNLM"/>
    </source>
</evidence>
<evidence type="ECO:0000313" key="2">
    <source>
        <dbReference type="Proteomes" id="UP000309667"/>
    </source>
</evidence>
<dbReference type="Proteomes" id="UP000309667">
    <property type="component" value="Unassembled WGS sequence"/>
</dbReference>
<organism evidence="1 2">
    <name type="scientific">Rhizobium rhizophilum</name>
    <dbReference type="NCBI Taxonomy" id="1850373"/>
    <lineage>
        <taxon>Bacteria</taxon>
        <taxon>Pseudomonadati</taxon>
        <taxon>Pseudomonadota</taxon>
        <taxon>Alphaproteobacteria</taxon>
        <taxon>Hyphomicrobiales</taxon>
        <taxon>Rhizobiaceae</taxon>
        <taxon>Rhizobium/Agrobacterium group</taxon>
        <taxon>Rhizobium</taxon>
    </lineage>
</organism>
<gene>
    <name evidence="1" type="ORF">E9677_13230</name>
</gene>
<reference evidence="1 2" key="1">
    <citation type="submission" date="2019-04" db="EMBL/GenBank/DDBJ databases">
        <title>Genome sequence of strain 7209-2.</title>
        <authorList>
            <person name="Gao J."/>
            <person name="Sun J."/>
        </authorList>
    </citation>
    <scope>NUCLEOTIDE SEQUENCE [LARGE SCALE GENOMIC DNA]</scope>
    <source>
        <strain evidence="1 2">7209-2</strain>
    </source>
</reference>
<protein>
    <recommendedName>
        <fullName evidence="3">TipAS antibiotic-recognition domain-containing protein</fullName>
    </recommendedName>
</protein>
<name>A0ABY2QTD8_9HYPH</name>
<keyword evidence="2" id="KW-1185">Reference proteome</keyword>
<proteinExistence type="predicted"/>
<comment type="caution">
    <text evidence="1">The sequence shown here is derived from an EMBL/GenBank/DDBJ whole genome shotgun (WGS) entry which is preliminary data.</text>
</comment>
<dbReference type="RefSeq" id="WP_136558547.1">
    <property type="nucleotide sequence ID" value="NZ_STGT01000003.1"/>
</dbReference>